<sequence length="295" mass="32649">MLTIARHGSVAKACVALGMTHSTLLRRLDLVESRLKTRLFDRVRGRYTLTQAGEQIVDAASAFEPVALAAETRVRGQDLRPRGNVRVAAASIVIEHLLPGVLVQFASSFPEVRIELTASREHVSLSRREADVAIRVADRIPDWLVGRKLADLRFKIYGRRQGRAKTTLHSIADLVAQQRWISFERDARELKFDRWLAARVPDACVALRVDNFGHALTMVQAGLGIALLPAFLESRLPELRALTAPIDELQTPLWLITHPESKDTMRIRVLLRAFGPALAHAAQAAQAAQDASGTD</sequence>
<dbReference type="GO" id="GO:0043565">
    <property type="term" value="F:sequence-specific DNA binding"/>
    <property type="evidence" value="ECO:0007669"/>
    <property type="project" value="TreeGrafter"/>
</dbReference>
<comment type="caution">
    <text evidence="6">The sequence shown here is derived from an EMBL/GenBank/DDBJ whole genome shotgun (WGS) entry which is preliminary data.</text>
</comment>
<dbReference type="PROSITE" id="PS50931">
    <property type="entry name" value="HTH_LYSR"/>
    <property type="match status" value="1"/>
</dbReference>
<evidence type="ECO:0000256" key="2">
    <source>
        <dbReference type="ARBA" id="ARBA00023015"/>
    </source>
</evidence>
<dbReference type="InterPro" id="IPR036388">
    <property type="entry name" value="WH-like_DNA-bd_sf"/>
</dbReference>
<dbReference type="InterPro" id="IPR058163">
    <property type="entry name" value="LysR-type_TF_proteobact-type"/>
</dbReference>
<organism evidence="6 7">
    <name type="scientific">Candidatus Methylophosphatis roskildensis</name>
    <dbReference type="NCBI Taxonomy" id="2899263"/>
    <lineage>
        <taxon>Bacteria</taxon>
        <taxon>Pseudomonadati</taxon>
        <taxon>Pseudomonadota</taxon>
        <taxon>Betaproteobacteria</taxon>
        <taxon>Nitrosomonadales</taxon>
        <taxon>Sterolibacteriaceae</taxon>
        <taxon>Candidatus Methylophosphatis</taxon>
    </lineage>
</organism>
<dbReference type="GO" id="GO:0006351">
    <property type="term" value="P:DNA-templated transcription"/>
    <property type="evidence" value="ECO:0007669"/>
    <property type="project" value="TreeGrafter"/>
</dbReference>
<dbReference type="PANTHER" id="PTHR30537:SF3">
    <property type="entry name" value="TRANSCRIPTIONAL REGULATORY PROTEIN"/>
    <property type="match status" value="1"/>
</dbReference>
<protein>
    <submittedName>
        <fullName evidence="6">LysR family transcriptional regulator</fullName>
    </submittedName>
</protein>
<comment type="similarity">
    <text evidence="1">Belongs to the LysR transcriptional regulatory family.</text>
</comment>
<dbReference type="Proteomes" id="UP000807785">
    <property type="component" value="Unassembled WGS sequence"/>
</dbReference>
<gene>
    <name evidence="6" type="ORF">IPH26_05985</name>
</gene>
<dbReference type="InterPro" id="IPR000847">
    <property type="entry name" value="LysR_HTH_N"/>
</dbReference>
<dbReference type="EMBL" id="JADJEV010000003">
    <property type="protein sequence ID" value="MBK6972500.1"/>
    <property type="molecule type" value="Genomic_DNA"/>
</dbReference>
<dbReference type="InterPro" id="IPR005119">
    <property type="entry name" value="LysR_subst-bd"/>
</dbReference>
<dbReference type="Gene3D" id="1.10.10.10">
    <property type="entry name" value="Winged helix-like DNA-binding domain superfamily/Winged helix DNA-binding domain"/>
    <property type="match status" value="1"/>
</dbReference>
<keyword evidence="3" id="KW-0238">DNA-binding</keyword>
<reference evidence="6" key="1">
    <citation type="submission" date="2020-10" db="EMBL/GenBank/DDBJ databases">
        <title>Connecting structure to function with the recovery of over 1000 high-quality activated sludge metagenome-assembled genomes encoding full-length rRNA genes using long-read sequencing.</title>
        <authorList>
            <person name="Singleton C.M."/>
            <person name="Petriglieri F."/>
            <person name="Kristensen J.M."/>
            <person name="Kirkegaard R.H."/>
            <person name="Michaelsen T.Y."/>
            <person name="Andersen M.H."/>
            <person name="Karst S.M."/>
            <person name="Dueholm M.S."/>
            <person name="Nielsen P.H."/>
            <person name="Albertsen M."/>
        </authorList>
    </citation>
    <scope>NUCLEOTIDE SEQUENCE</scope>
    <source>
        <strain evidence="6">Bjer_18-Q3-R1-45_BAT3C.347</strain>
    </source>
</reference>
<dbReference type="InterPro" id="IPR036390">
    <property type="entry name" value="WH_DNA-bd_sf"/>
</dbReference>
<evidence type="ECO:0000313" key="6">
    <source>
        <dbReference type="EMBL" id="MBK6972500.1"/>
    </source>
</evidence>
<keyword evidence="4" id="KW-0804">Transcription</keyword>
<dbReference type="SUPFAM" id="SSF53850">
    <property type="entry name" value="Periplasmic binding protein-like II"/>
    <property type="match status" value="1"/>
</dbReference>
<evidence type="ECO:0000256" key="3">
    <source>
        <dbReference type="ARBA" id="ARBA00023125"/>
    </source>
</evidence>
<proteinExistence type="inferred from homology"/>
<dbReference type="SUPFAM" id="SSF46785">
    <property type="entry name" value="Winged helix' DNA-binding domain"/>
    <property type="match status" value="1"/>
</dbReference>
<name>A0A9D7E3Z5_9PROT</name>
<dbReference type="PANTHER" id="PTHR30537">
    <property type="entry name" value="HTH-TYPE TRANSCRIPTIONAL REGULATOR"/>
    <property type="match status" value="1"/>
</dbReference>
<evidence type="ECO:0000313" key="7">
    <source>
        <dbReference type="Proteomes" id="UP000807785"/>
    </source>
</evidence>
<dbReference type="GO" id="GO:0003700">
    <property type="term" value="F:DNA-binding transcription factor activity"/>
    <property type="evidence" value="ECO:0007669"/>
    <property type="project" value="InterPro"/>
</dbReference>
<keyword evidence="2" id="KW-0805">Transcription regulation</keyword>
<evidence type="ECO:0000256" key="4">
    <source>
        <dbReference type="ARBA" id="ARBA00023163"/>
    </source>
</evidence>
<dbReference type="Gene3D" id="3.40.190.290">
    <property type="match status" value="1"/>
</dbReference>
<feature type="domain" description="HTH lysR-type" evidence="5">
    <location>
        <begin position="1"/>
        <end position="50"/>
    </location>
</feature>
<accession>A0A9D7E3Z5</accession>
<evidence type="ECO:0000256" key="1">
    <source>
        <dbReference type="ARBA" id="ARBA00009437"/>
    </source>
</evidence>
<dbReference type="AlphaFoldDB" id="A0A9D7E3Z5"/>
<evidence type="ECO:0000259" key="5">
    <source>
        <dbReference type="PROSITE" id="PS50931"/>
    </source>
</evidence>
<dbReference type="Pfam" id="PF03466">
    <property type="entry name" value="LysR_substrate"/>
    <property type="match status" value="1"/>
</dbReference>
<dbReference type="Pfam" id="PF00126">
    <property type="entry name" value="HTH_1"/>
    <property type="match status" value="1"/>
</dbReference>